<feature type="compositionally biased region" description="Polar residues" evidence="8">
    <location>
        <begin position="601"/>
        <end position="621"/>
    </location>
</feature>
<dbReference type="InterPro" id="IPR003591">
    <property type="entry name" value="Leu-rich_rpt_typical-subtyp"/>
</dbReference>
<evidence type="ECO:0000256" key="5">
    <source>
        <dbReference type="ARBA" id="ARBA00022729"/>
    </source>
</evidence>
<proteinExistence type="predicted"/>
<dbReference type="Gene3D" id="3.10.20.320">
    <property type="entry name" value="Putative peptidoglycan bound protein (lpxtg motif)"/>
    <property type="match status" value="4"/>
</dbReference>
<dbReference type="AlphaFoldDB" id="A0AB73HBP0"/>
<dbReference type="Gene3D" id="3.80.10.10">
    <property type="entry name" value="Ribonuclease Inhibitor"/>
    <property type="match status" value="1"/>
</dbReference>
<evidence type="ECO:0000256" key="3">
    <source>
        <dbReference type="ARBA" id="ARBA00022525"/>
    </source>
</evidence>
<dbReference type="InterPro" id="IPR001611">
    <property type="entry name" value="Leu-rich_rpt"/>
</dbReference>
<feature type="domain" description="Gram-positive cocci surface proteins LPxTG" evidence="11">
    <location>
        <begin position="626"/>
        <end position="657"/>
    </location>
</feature>
<evidence type="ECO:0000256" key="9">
    <source>
        <dbReference type="SAM" id="Phobius"/>
    </source>
</evidence>
<keyword evidence="2" id="KW-0134">Cell wall</keyword>
<comment type="subcellular location">
    <subcellularLocation>
        <location evidence="1">Secreted</location>
        <location evidence="1">Cell wall</location>
        <topology evidence="1">Peptidoglycan-anchor</topology>
    </subcellularLocation>
</comment>
<keyword evidence="4" id="KW-0433">Leucine-rich repeat</keyword>
<keyword evidence="3" id="KW-0964">Secreted</keyword>
<dbReference type="PROSITE" id="PS51450">
    <property type="entry name" value="LRR"/>
    <property type="match status" value="1"/>
</dbReference>
<feature type="transmembrane region" description="Helical" evidence="9">
    <location>
        <begin position="635"/>
        <end position="652"/>
    </location>
</feature>
<keyword evidence="9" id="KW-0472">Membrane</keyword>
<evidence type="ECO:0000256" key="4">
    <source>
        <dbReference type="ARBA" id="ARBA00022614"/>
    </source>
</evidence>
<keyword evidence="9" id="KW-0812">Transmembrane</keyword>
<dbReference type="InterPro" id="IPR019931">
    <property type="entry name" value="LPXTG_anchor"/>
</dbReference>
<feature type="signal peptide" evidence="10">
    <location>
        <begin position="1"/>
        <end position="25"/>
    </location>
</feature>
<dbReference type="Pfam" id="PF06458">
    <property type="entry name" value="MucBP"/>
    <property type="match status" value="4"/>
</dbReference>
<sequence>MRKTFLILICSMLLATLVPFTFPKATTEPTSWIETELDGNEAFISATERNLNKKREDITLADVESLTSLDPVGASSIPDNITDYKNLTRLYITRGTLTEVPESIGELKKLTFLSFYDNKLTEVPTVVYDLPALNSLLLQRNNISEIPEEITNMSSHLSSLDVRNNNLISIPDKIFTTKWASRSGLLIIDTEGNQITSDVPVDYLDNYNNGGNMLENYNYRQKQDQLVYKGDPIVVPYKTDFKQLTPDKSKLGLASNNALYPTHEFEYYDDGSSTLENGVATTEGEGFITIKSTLSTTSNPFAKVRVPIVVEAPPEGSDVTVEYKSTTGETIAPSETLKGLLEANYTSEAKTIPGYTLTETPANANGTFLNDPQTVTYVYSKDPVPAKPVTVKYVDDKGKELAPSETFTGFIDDDYTSTEKTIEGYTLVETPANANGKLTADPQTVNYIYTKNIIPAESVTINYVSDTGEELAEQTVLDGNIGDPYSSFAKTIQGYKLTTTPTNANGTFSDTKQSVNYVYTKDKSVLKAKIGKVEVEFVDSTNTPISNPLIVEGEIGKTYKITHKEITGYTLKKEPSNELGTFDQTPKKVTFVYQKEDSSEKSPSNKTTFNKSITKAESSTVGMPKLPKTGDKSPLIPSLVGILLLSSAIVLWRKNQL</sequence>
<dbReference type="PROSITE" id="PS50847">
    <property type="entry name" value="GRAM_POS_ANCHORING"/>
    <property type="match status" value="1"/>
</dbReference>
<dbReference type="SMART" id="SM00369">
    <property type="entry name" value="LRR_TYP"/>
    <property type="match status" value="3"/>
</dbReference>
<dbReference type="RefSeq" id="WP_185543882.1">
    <property type="nucleotide sequence ID" value="NZ_JAARXV010000010.1"/>
</dbReference>
<dbReference type="Proteomes" id="UP000552309">
    <property type="component" value="Unassembled WGS sequence"/>
</dbReference>
<gene>
    <name evidence="12" type="ORF">HCA89_14660</name>
</gene>
<dbReference type="InterPro" id="IPR009459">
    <property type="entry name" value="MucBP_dom"/>
</dbReference>
<keyword evidence="5 10" id="KW-0732">Signal</keyword>
<evidence type="ECO:0000259" key="11">
    <source>
        <dbReference type="PROSITE" id="PS50847"/>
    </source>
</evidence>
<evidence type="ECO:0000256" key="2">
    <source>
        <dbReference type="ARBA" id="ARBA00022512"/>
    </source>
</evidence>
<comment type="caution">
    <text evidence="12">The sequence shown here is derived from an EMBL/GenBank/DDBJ whole genome shotgun (WGS) entry which is preliminary data.</text>
</comment>
<dbReference type="EMBL" id="JAARXV010000010">
    <property type="protein sequence ID" value="MBC2143553.1"/>
    <property type="molecule type" value="Genomic_DNA"/>
</dbReference>
<keyword evidence="7" id="KW-0572">Peptidoglycan-anchor</keyword>
<dbReference type="GO" id="GO:0005737">
    <property type="term" value="C:cytoplasm"/>
    <property type="evidence" value="ECO:0007669"/>
    <property type="project" value="TreeGrafter"/>
</dbReference>
<name>A0AB73HBP0_LISIO</name>
<evidence type="ECO:0000256" key="1">
    <source>
        <dbReference type="ARBA" id="ARBA00004168"/>
    </source>
</evidence>
<keyword evidence="6" id="KW-0677">Repeat</keyword>
<evidence type="ECO:0000313" key="13">
    <source>
        <dbReference type="Proteomes" id="UP000552309"/>
    </source>
</evidence>
<evidence type="ECO:0000256" key="6">
    <source>
        <dbReference type="ARBA" id="ARBA00022737"/>
    </source>
</evidence>
<dbReference type="Pfam" id="PF13855">
    <property type="entry name" value="LRR_8"/>
    <property type="match status" value="1"/>
</dbReference>
<evidence type="ECO:0000256" key="10">
    <source>
        <dbReference type="SAM" id="SignalP"/>
    </source>
</evidence>
<dbReference type="NCBIfam" id="TIGR01167">
    <property type="entry name" value="LPXTG_anchor"/>
    <property type="match status" value="1"/>
</dbReference>
<dbReference type="InterPro" id="IPR050216">
    <property type="entry name" value="LRR_domain-containing"/>
</dbReference>
<dbReference type="PANTHER" id="PTHR48051:SF54">
    <property type="entry name" value="LEUCINE-RICH REPEAT-CONTAINING PROTEIN"/>
    <property type="match status" value="1"/>
</dbReference>
<evidence type="ECO:0000256" key="7">
    <source>
        <dbReference type="ARBA" id="ARBA00023088"/>
    </source>
</evidence>
<organism evidence="12 13">
    <name type="scientific">Listeria innocua</name>
    <dbReference type="NCBI Taxonomy" id="1642"/>
    <lineage>
        <taxon>Bacteria</taxon>
        <taxon>Bacillati</taxon>
        <taxon>Bacillota</taxon>
        <taxon>Bacilli</taxon>
        <taxon>Bacillales</taxon>
        <taxon>Listeriaceae</taxon>
        <taxon>Listeria</taxon>
    </lineage>
</organism>
<feature type="chain" id="PRO_5044505541" evidence="10">
    <location>
        <begin position="26"/>
        <end position="657"/>
    </location>
</feature>
<dbReference type="SUPFAM" id="SSF52058">
    <property type="entry name" value="L domain-like"/>
    <property type="match status" value="1"/>
</dbReference>
<dbReference type="InterPro" id="IPR032675">
    <property type="entry name" value="LRR_dom_sf"/>
</dbReference>
<evidence type="ECO:0000313" key="12">
    <source>
        <dbReference type="EMBL" id="MBC2143553.1"/>
    </source>
</evidence>
<keyword evidence="9" id="KW-1133">Transmembrane helix</keyword>
<reference evidence="12 13" key="1">
    <citation type="submission" date="2020-03" db="EMBL/GenBank/DDBJ databases">
        <title>Soil Listeria distribution.</title>
        <authorList>
            <person name="Liao J."/>
            <person name="Wiedmann M."/>
        </authorList>
    </citation>
    <scope>NUCLEOTIDE SEQUENCE [LARGE SCALE GENOMIC DNA]</scope>
    <source>
        <strain evidence="12 13">FSL L7-0297</strain>
    </source>
</reference>
<evidence type="ECO:0000256" key="8">
    <source>
        <dbReference type="SAM" id="MobiDB-lite"/>
    </source>
</evidence>
<accession>A0AB73HBP0</accession>
<feature type="region of interest" description="Disordered" evidence="8">
    <location>
        <begin position="594"/>
        <end position="629"/>
    </location>
</feature>
<protein>
    <submittedName>
        <fullName evidence="12">LPXTG cell wall anchor domain-containing protein</fullName>
    </submittedName>
</protein>
<dbReference type="PANTHER" id="PTHR48051">
    <property type="match status" value="1"/>
</dbReference>